<accession>A0A1M7DNG1</accession>
<dbReference type="AlphaFoldDB" id="A0A1M7DNG1"/>
<dbReference type="EMBL" id="FRCK01000001">
    <property type="protein sequence ID" value="SHL80709.1"/>
    <property type="molecule type" value="Genomic_DNA"/>
</dbReference>
<organism evidence="1 2">
    <name type="scientific">Paracoccus solventivorans</name>
    <dbReference type="NCBI Taxonomy" id="53463"/>
    <lineage>
        <taxon>Bacteria</taxon>
        <taxon>Pseudomonadati</taxon>
        <taxon>Pseudomonadota</taxon>
        <taxon>Alphaproteobacteria</taxon>
        <taxon>Rhodobacterales</taxon>
        <taxon>Paracoccaceae</taxon>
        <taxon>Paracoccus</taxon>
    </lineage>
</organism>
<dbReference type="OrthoDB" id="7691601at2"/>
<reference evidence="2" key="1">
    <citation type="submission" date="2016-11" db="EMBL/GenBank/DDBJ databases">
        <authorList>
            <person name="Varghese N."/>
            <person name="Submissions S."/>
        </authorList>
    </citation>
    <scope>NUCLEOTIDE SEQUENCE [LARGE SCALE GENOMIC DNA]</scope>
    <source>
        <strain evidence="2">DSM 6637</strain>
    </source>
</reference>
<evidence type="ECO:0000313" key="2">
    <source>
        <dbReference type="Proteomes" id="UP000184444"/>
    </source>
</evidence>
<keyword evidence="2" id="KW-1185">Reference proteome</keyword>
<dbReference type="InterPro" id="IPR014974">
    <property type="entry name" value="DUF1833"/>
</dbReference>
<name>A0A1M7DNG1_9RHOB</name>
<gene>
    <name evidence="1" type="ORF">SAMN05444389_101446</name>
</gene>
<dbReference type="RefSeq" id="WP_073061297.1">
    <property type="nucleotide sequence ID" value="NZ_FRCK01000001.1"/>
</dbReference>
<evidence type="ECO:0000313" key="1">
    <source>
        <dbReference type="EMBL" id="SHL80709.1"/>
    </source>
</evidence>
<evidence type="ECO:0008006" key="3">
    <source>
        <dbReference type="Google" id="ProtNLM"/>
    </source>
</evidence>
<dbReference type="Proteomes" id="UP000184444">
    <property type="component" value="Unassembled WGS sequence"/>
</dbReference>
<sequence length="173" mass="19306">MPRHITPADALDLQSEASPHALLAFVTIRHPNLTEPIRAVADPFDYLVTEDGQTHLYRGLPFEIRPPTDSDREPVTQMRVPNVTPLIGEAIRESSVRAQVSLAVRSTADFDLSQSPRVELAVRAPIYSFAHFELTDVEADMLELSGTLSLRDYAQEPWPSTRATEGRCPALFR</sequence>
<protein>
    <recommendedName>
        <fullName evidence="3">DUF1833 domain-containing protein</fullName>
    </recommendedName>
</protein>
<proteinExistence type="predicted"/>
<dbReference type="STRING" id="53463.SAMN05444389_101446"/>
<dbReference type="Pfam" id="PF08875">
    <property type="entry name" value="DUF1833"/>
    <property type="match status" value="1"/>
</dbReference>